<dbReference type="Gene3D" id="4.10.1000.10">
    <property type="entry name" value="Zinc finger, CCCH-type"/>
    <property type="match status" value="4"/>
</dbReference>
<dbReference type="GO" id="GO:0008270">
    <property type="term" value="F:zinc ion binding"/>
    <property type="evidence" value="ECO:0007669"/>
    <property type="project" value="UniProtKB-KW"/>
</dbReference>
<feature type="domain" description="C3H1-type" evidence="8">
    <location>
        <begin position="191"/>
        <end position="219"/>
    </location>
</feature>
<keyword evidence="3 5" id="KW-0863">Zinc-finger</keyword>
<dbReference type="GO" id="GO:0005634">
    <property type="term" value="C:nucleus"/>
    <property type="evidence" value="ECO:0007669"/>
    <property type="project" value="UniProtKB-SubCell"/>
</dbReference>
<dbReference type="KEGG" id="malb:109957239"/>
<dbReference type="SMART" id="SM00356">
    <property type="entry name" value="ZnF_C3H1"/>
    <property type="match status" value="5"/>
</dbReference>
<dbReference type="PANTHER" id="PTHR12547:SF112">
    <property type="entry name" value="MRNA DECAY ACTIVATOR PROTEIN ZFP36"/>
    <property type="match status" value="1"/>
</dbReference>
<dbReference type="PANTHER" id="PTHR12547">
    <property type="entry name" value="CCCH ZINC FINGER/TIS11-RELATED"/>
    <property type="match status" value="1"/>
</dbReference>
<keyword evidence="4 5" id="KW-0862">Zinc</keyword>
<dbReference type="InterPro" id="IPR000571">
    <property type="entry name" value="Znf_CCCH"/>
</dbReference>
<dbReference type="Pfam" id="PF00642">
    <property type="entry name" value="zf-CCCH"/>
    <property type="match status" value="5"/>
</dbReference>
<sequence length="371" mass="41410">MLQTSSDDLFLPSYQDEALMDNLLFSEESGNSSGGGLSLAKALLPLVEPSSPDLAPWVCSTRYKTELCTSYSATGFCKYAERCQFAHGLHELHVPYRHPKYKTELCRSYHTTGYCYYGSRCLFVHSPSEQRPALRRRRNVPCRAFGSFGVCPFGTRCNFLHVEREDVWGSEESPDVGEKTRSAANPPPKPETTEWMCRSFRSFGVCPYGNRCNFLHINGEDVSGGVDCPDTGKKARSVANPQLRPQIKDWNPQRALCRTFNAFGFCLYGTRCRFQHNLPSKIKTCDQTQGGFFYPQLSLGNLALQSPTSPFASTSPNSSTSSSPLATPPAETMAHNAFSSQHLSDLLLPLALHLQQMESSKAQEIWDRRAL</sequence>
<proteinExistence type="predicted"/>
<dbReference type="GO" id="GO:1900153">
    <property type="term" value="P:positive regulation of nuclear-transcribed mRNA catabolic process, deadenylation-dependent decay"/>
    <property type="evidence" value="ECO:0007669"/>
    <property type="project" value="UniProtKB-UniRule"/>
</dbReference>
<evidence type="ECO:0000256" key="7">
    <source>
        <dbReference type="SAM" id="MobiDB-lite"/>
    </source>
</evidence>
<dbReference type="FunFam" id="4.10.1000.10:FF:000001">
    <property type="entry name" value="zinc finger CCCH domain-containing protein 15-like"/>
    <property type="match status" value="1"/>
</dbReference>
<evidence type="ECO:0000256" key="4">
    <source>
        <dbReference type="ARBA" id="ARBA00022833"/>
    </source>
</evidence>
<keyword evidence="10" id="KW-1185">Reference proteome</keyword>
<dbReference type="FunFam" id="4.10.1000.10:FF:000002">
    <property type="entry name" value="Zinc finger protein 36, C3H1 type-like 1"/>
    <property type="match status" value="1"/>
</dbReference>
<comment type="subunit">
    <text evidence="6">Associates with the cytoplasmic CCR4-NOT deadenylase complex to trigger ARE-containing mRNA deadenylation and decay processes.</text>
</comment>
<feature type="domain" description="C3H1-type" evidence="8">
    <location>
        <begin position="251"/>
        <end position="279"/>
    </location>
</feature>
<dbReference type="AlphaFoldDB" id="A0A3Q3KJK5"/>
<dbReference type="GO" id="GO:0035925">
    <property type="term" value="F:mRNA 3'-UTR AU-rich region binding"/>
    <property type="evidence" value="ECO:0007669"/>
    <property type="project" value="UniProtKB-UniRule"/>
</dbReference>
<dbReference type="GO" id="GO:0005737">
    <property type="term" value="C:cytoplasm"/>
    <property type="evidence" value="ECO:0007669"/>
    <property type="project" value="UniProtKB-SubCell"/>
</dbReference>
<evidence type="ECO:0000256" key="3">
    <source>
        <dbReference type="ARBA" id="ARBA00022771"/>
    </source>
</evidence>
<feature type="domain" description="C3H1-type" evidence="8">
    <location>
        <begin position="136"/>
        <end position="164"/>
    </location>
</feature>
<dbReference type="InterPro" id="IPR045877">
    <property type="entry name" value="ZFP36-like"/>
</dbReference>
<feature type="domain" description="C3H1-type" evidence="8">
    <location>
        <begin position="100"/>
        <end position="128"/>
    </location>
</feature>
<protein>
    <recommendedName>
        <fullName evidence="6">mRNA decay activator protein ZFP36</fullName>
    </recommendedName>
    <alternativeName>
        <fullName evidence="6">Zinc finger protein 36</fullName>
    </alternativeName>
</protein>
<dbReference type="GO" id="GO:1990904">
    <property type="term" value="C:ribonucleoprotein complex"/>
    <property type="evidence" value="ECO:0007669"/>
    <property type="project" value="UniProtKB-KW"/>
</dbReference>
<dbReference type="GO" id="GO:0061158">
    <property type="term" value="P:3'-UTR-mediated mRNA destabilization"/>
    <property type="evidence" value="ECO:0007669"/>
    <property type="project" value="UniProtKB-UniRule"/>
</dbReference>
<dbReference type="CTD" id="30114"/>
<feature type="zinc finger region" description="C3H1-type" evidence="5">
    <location>
        <begin position="136"/>
        <end position="164"/>
    </location>
</feature>
<name>A0A3Q3KJK5_MONAL</name>
<organism evidence="9 10">
    <name type="scientific">Monopterus albus</name>
    <name type="common">Swamp eel</name>
    <dbReference type="NCBI Taxonomy" id="43700"/>
    <lineage>
        <taxon>Eukaryota</taxon>
        <taxon>Metazoa</taxon>
        <taxon>Chordata</taxon>
        <taxon>Craniata</taxon>
        <taxon>Vertebrata</taxon>
        <taxon>Euteleostomi</taxon>
        <taxon>Actinopterygii</taxon>
        <taxon>Neopterygii</taxon>
        <taxon>Teleostei</taxon>
        <taxon>Neoteleostei</taxon>
        <taxon>Acanthomorphata</taxon>
        <taxon>Anabantaria</taxon>
        <taxon>Synbranchiformes</taxon>
        <taxon>Synbranchidae</taxon>
        <taxon>Monopterus</taxon>
    </lineage>
</organism>
<feature type="zinc finger region" description="C3H1-type" evidence="5">
    <location>
        <begin position="191"/>
        <end position="219"/>
    </location>
</feature>
<comment type="function">
    <text evidence="6">Zinc-finger RNA-binding protein that destabilizes several cytoplasmic AU-rich element (ARE)-containing mRNA transcripts by promoting their poly(A) tail removal or deadenylation, and hence provide a mechanism for attenuating protein synthesis. Acts as a 3'-untranslated region (UTR) ARE mRNA-binding adapter protein to communicate signaling events to the mRNA decay machinery. Functions by recruiting the CCR4-NOT deadenylase complex and probably other components of the cytoplasmic RNA decay machinery to the bound ARE-containing mRNAs, and hence promotes ARE-mediated mRNA deadenylation and decay processes. Binds to 3'-UTR ARE of numerous mRNAs.</text>
</comment>
<evidence type="ECO:0000313" key="10">
    <source>
        <dbReference type="Proteomes" id="UP000261600"/>
    </source>
</evidence>
<evidence type="ECO:0000256" key="6">
    <source>
        <dbReference type="RuleBase" id="RU369014"/>
    </source>
</evidence>
<dbReference type="RefSeq" id="XP_020450619.1">
    <property type="nucleotide sequence ID" value="XM_020594963.1"/>
</dbReference>
<evidence type="ECO:0000313" key="9">
    <source>
        <dbReference type="Ensembl" id="ENSMALP00000029961.1"/>
    </source>
</evidence>
<keyword evidence="2 6" id="KW-0677">Repeat</keyword>
<feature type="domain" description="C3H1-type" evidence="8">
    <location>
        <begin position="62"/>
        <end position="90"/>
    </location>
</feature>
<evidence type="ECO:0000256" key="5">
    <source>
        <dbReference type="PROSITE-ProRule" id="PRU00723"/>
    </source>
</evidence>
<feature type="zinc finger region" description="C3H1-type" evidence="5">
    <location>
        <begin position="251"/>
        <end position="279"/>
    </location>
</feature>
<dbReference type="Proteomes" id="UP000261600">
    <property type="component" value="Unplaced"/>
</dbReference>
<dbReference type="InterPro" id="IPR036855">
    <property type="entry name" value="Znf_CCCH_sf"/>
</dbReference>
<keyword evidence="6" id="KW-0687">Ribonucleoprotein</keyword>
<keyword evidence="1 5" id="KW-0479">Metal-binding</keyword>
<feature type="zinc finger region" description="C3H1-type" evidence="5">
    <location>
        <begin position="100"/>
        <end position="128"/>
    </location>
</feature>
<dbReference type="SUPFAM" id="SSF90229">
    <property type="entry name" value="CCCH zinc finger"/>
    <property type="match status" value="5"/>
</dbReference>
<dbReference type="GeneID" id="109957239"/>
<reference evidence="9" key="2">
    <citation type="submission" date="2025-09" db="UniProtKB">
        <authorList>
            <consortium name="Ensembl"/>
        </authorList>
    </citation>
    <scope>IDENTIFICATION</scope>
</reference>
<evidence type="ECO:0000256" key="2">
    <source>
        <dbReference type="ARBA" id="ARBA00022737"/>
    </source>
</evidence>
<evidence type="ECO:0000256" key="1">
    <source>
        <dbReference type="ARBA" id="ARBA00022723"/>
    </source>
</evidence>
<keyword evidence="6" id="KW-0963">Cytoplasm</keyword>
<dbReference type="Ensembl" id="ENSMALT00000030492.1">
    <property type="protein sequence ID" value="ENSMALP00000029961.1"/>
    <property type="gene ID" value="ENSMALG00000020738.1"/>
</dbReference>
<feature type="region of interest" description="Disordered" evidence="7">
    <location>
        <begin position="170"/>
        <end position="190"/>
    </location>
</feature>
<dbReference type="OrthoDB" id="410307at2759"/>
<keyword evidence="6" id="KW-0539">Nucleus</keyword>
<feature type="zinc finger region" description="C3H1-type" evidence="5">
    <location>
        <begin position="62"/>
        <end position="90"/>
    </location>
</feature>
<comment type="subcellular location">
    <subcellularLocation>
        <location evidence="6">Nucleus</location>
    </subcellularLocation>
    <subcellularLocation>
        <location evidence="6">Cytoplasm</location>
    </subcellularLocation>
</comment>
<dbReference type="STRING" id="43700.ENSMALP00000029961"/>
<evidence type="ECO:0000259" key="8">
    <source>
        <dbReference type="PROSITE" id="PS50103"/>
    </source>
</evidence>
<feature type="region of interest" description="Disordered" evidence="7">
    <location>
        <begin position="308"/>
        <end position="330"/>
    </location>
</feature>
<accession>A0A3Q3KJK5</accession>
<dbReference type="PROSITE" id="PS50103">
    <property type="entry name" value="ZF_C3H1"/>
    <property type="match status" value="5"/>
</dbReference>
<reference evidence="9" key="1">
    <citation type="submission" date="2025-08" db="UniProtKB">
        <authorList>
            <consortium name="Ensembl"/>
        </authorList>
    </citation>
    <scope>IDENTIFICATION</scope>
</reference>
<dbReference type="Gene3D" id="6.10.250.3220">
    <property type="match status" value="1"/>
</dbReference>